<evidence type="ECO:0000256" key="1">
    <source>
        <dbReference type="SAM" id="MobiDB-lite"/>
    </source>
</evidence>
<comment type="caution">
    <text evidence="2">The sequence shown here is derived from an EMBL/GenBank/DDBJ whole genome shotgun (WGS) entry which is preliminary data.</text>
</comment>
<proteinExistence type="predicted"/>
<evidence type="ECO:0000313" key="3">
    <source>
        <dbReference type="Proteomes" id="UP000248706"/>
    </source>
</evidence>
<gene>
    <name evidence="2" type="ORF">A4R35_09485</name>
</gene>
<reference evidence="2 3" key="1">
    <citation type="submission" date="2016-08" db="EMBL/GenBank/DDBJ databases">
        <title>Analysis of Carbohydrate Active Enzymes in Thermogemmatispora T81 Reveals Carbohydrate Degradation Ability.</title>
        <authorList>
            <person name="Tomazini A."/>
            <person name="Lal S."/>
            <person name="Stott M."/>
            <person name="Henrissat B."/>
            <person name="Polikarpov I."/>
            <person name="Sparling R."/>
            <person name="Levin D.B."/>
        </authorList>
    </citation>
    <scope>NUCLEOTIDE SEQUENCE [LARGE SCALE GENOMIC DNA]</scope>
    <source>
        <strain evidence="2 3">T81</strain>
    </source>
</reference>
<dbReference type="RefSeq" id="WP_112428788.1">
    <property type="nucleotide sequence ID" value="NZ_MCIF01000002.1"/>
</dbReference>
<feature type="region of interest" description="Disordered" evidence="1">
    <location>
        <begin position="87"/>
        <end position="115"/>
    </location>
</feature>
<organism evidence="2 3">
    <name type="scientific">Thermogemmatispora tikiterensis</name>
    <dbReference type="NCBI Taxonomy" id="1825093"/>
    <lineage>
        <taxon>Bacteria</taxon>
        <taxon>Bacillati</taxon>
        <taxon>Chloroflexota</taxon>
        <taxon>Ktedonobacteria</taxon>
        <taxon>Thermogemmatisporales</taxon>
        <taxon>Thermogemmatisporaceae</taxon>
        <taxon>Thermogemmatispora</taxon>
    </lineage>
</organism>
<dbReference type="OrthoDB" id="160863at2"/>
<dbReference type="Proteomes" id="UP000248706">
    <property type="component" value="Unassembled WGS sequence"/>
</dbReference>
<feature type="compositionally biased region" description="Polar residues" evidence="1">
    <location>
        <begin position="102"/>
        <end position="112"/>
    </location>
</feature>
<name>A0A328VDK2_9CHLR</name>
<evidence type="ECO:0000313" key="2">
    <source>
        <dbReference type="EMBL" id="RAQ95766.1"/>
    </source>
</evidence>
<dbReference type="AlphaFoldDB" id="A0A328VDK2"/>
<protein>
    <recommendedName>
        <fullName evidence="4">DUF4388 domain-containing protein</fullName>
    </recommendedName>
</protein>
<dbReference type="EMBL" id="MCIF01000002">
    <property type="protein sequence ID" value="RAQ95766.1"/>
    <property type="molecule type" value="Genomic_DNA"/>
</dbReference>
<accession>A0A328VDK2</accession>
<evidence type="ECO:0008006" key="4">
    <source>
        <dbReference type="Google" id="ProtNLM"/>
    </source>
</evidence>
<keyword evidence="3" id="KW-1185">Reference proteome</keyword>
<sequence>MYTKDFASLLQLLSLSQQSGTLIVLRQGEAWQASLQLQKGRPLSCIIISLVDGRLLMSGAQAVDWLASRGELQWYLTVGEQAGAASLAPTTTAPTGDPGQRSAPSPSPSQGMRPSHLVPRRLLQSPPLSSWSREERLLFALIDGSRTVSEIAHLLRRSPEQIMPLLLSLIQRGAITLEELHQ</sequence>